<proteinExistence type="predicted"/>
<reference evidence="2 3" key="1">
    <citation type="submission" date="2019-08" db="EMBL/GenBank/DDBJ databases">
        <title>Antarcticibacterium arcticum sp. nov., a bacterium isolated from marine sediment of the Canadian Beaufort Sea.</title>
        <authorList>
            <person name="Lee Y.M."/>
            <person name="Baek K."/>
            <person name="Lee D.-H."/>
            <person name="Shin S.C."/>
            <person name="Jin Y.K."/>
            <person name="Park Y."/>
        </authorList>
    </citation>
    <scope>NUCLEOTIDE SEQUENCE [LARGE SCALE GENOMIC DNA]</scope>
    <source>
        <strain evidence="2 3">PAMC 28998</strain>
    </source>
</reference>
<keyword evidence="3" id="KW-1185">Reference proteome</keyword>
<dbReference type="RefSeq" id="WP_146834222.1">
    <property type="nucleotide sequence ID" value="NZ_CP042476.1"/>
</dbReference>
<dbReference type="EMBL" id="CP042476">
    <property type="protein sequence ID" value="QED37995.1"/>
    <property type="molecule type" value="Genomic_DNA"/>
</dbReference>
<gene>
    <name evidence="2" type="ORF">FK178_09765</name>
</gene>
<evidence type="ECO:0000313" key="2">
    <source>
        <dbReference type="EMBL" id="QED37995.1"/>
    </source>
</evidence>
<dbReference type="AlphaFoldDB" id="A0A5B8YK16"/>
<keyword evidence="1" id="KW-0812">Transmembrane</keyword>
<protein>
    <submittedName>
        <fullName evidence="2">Uncharacterized protein</fullName>
    </submittedName>
</protein>
<keyword evidence="1" id="KW-1133">Transmembrane helix</keyword>
<organism evidence="2 3">
    <name type="scientific">Antarcticibacterium arcticum</name>
    <dbReference type="NCBI Taxonomy" id="2585771"/>
    <lineage>
        <taxon>Bacteria</taxon>
        <taxon>Pseudomonadati</taxon>
        <taxon>Bacteroidota</taxon>
        <taxon>Flavobacteriia</taxon>
        <taxon>Flavobacteriales</taxon>
        <taxon>Flavobacteriaceae</taxon>
        <taxon>Antarcticibacterium</taxon>
    </lineage>
</organism>
<feature type="transmembrane region" description="Helical" evidence="1">
    <location>
        <begin position="6"/>
        <end position="27"/>
    </location>
</feature>
<dbReference type="KEGG" id="anp:FK178_09765"/>
<evidence type="ECO:0000313" key="3">
    <source>
        <dbReference type="Proteomes" id="UP000321954"/>
    </source>
</evidence>
<sequence length="103" mass="12382">MKIITLIAYVLAVLFLFFLLKSLWLVLPQYWWAFGRFKYKFLQNYGKAGIYFYKLRGFKKFTFRKGSLKGATEVTVMAKTEKEAYRKFKTYTNSNRSTRMQQI</sequence>
<dbReference type="Proteomes" id="UP000321954">
    <property type="component" value="Chromosome"/>
</dbReference>
<accession>A0A5B8YK16</accession>
<keyword evidence="1" id="KW-0472">Membrane</keyword>
<name>A0A5B8YK16_9FLAO</name>
<evidence type="ECO:0000256" key="1">
    <source>
        <dbReference type="SAM" id="Phobius"/>
    </source>
</evidence>